<feature type="compositionally biased region" description="Pro residues" evidence="6">
    <location>
        <begin position="311"/>
        <end position="322"/>
    </location>
</feature>
<evidence type="ECO:0000256" key="6">
    <source>
        <dbReference type="SAM" id="MobiDB-lite"/>
    </source>
</evidence>
<dbReference type="InterPro" id="IPR050687">
    <property type="entry name" value="Dynein_IC"/>
</dbReference>
<sequence length="1117" mass="129368">MAEAVTGAEEPKEEVEDERTKFLRINKNILKWKAPKNEFEPVEYFDTAKAWDALLSMPSCQEIMIQEANQRRLHMVVGEHVTQEFPWKEIPYRNLRDYLFDDLPNGQMYYNAFQNYDVDGHVLIGYVPLLTQDSDDPPPGDPFVMYIDPADAKLALSIIRNMETYERLMISKRLQKVPRAWVSLGSEDEVNLTISQRYHESVDVEIQSVYPLNIPAEKKFSFRMSGDVRDGYVELIPSDSARFDNVARRRITVGIQSAMPRIDIEQQTDPTFPTNAWAQYLYEINEDEDCLDPLTEEEDDKSKPASRAVTPEPPKPPKPPPEVSDRIQFLLKTLEFNQIDMYRNDYPLISNTCIMHHTTPSLEETLCFANISKSQKRYVCGYDWYPTIAGLIVTSYTFSTAATVESVGAKIDTIQRTVLQPNPILLWSFDDNLNYKLEFESPLEITALSFCPYDANILIGGASNGQVILWDLQNRAERLDYTEMLSSSQVRYRVLINEFLKWTIQINEDMIIFPATLSGVDKSQKAQITVIQWLGRRCSVNTFGKLSMETSSKTNHRFFLTCSLDGTVAFWNLDSQLGKKVSSSVRRDLPKALGQSESSYKGKVLVPVFIVAFNEPLTAFVADTPSFKCSRKDVPRGDNNTLYNYHVELLSKDPTEVRQSFIVSSFYGRIERISWLGMYADTEGREVVSTSEHFARVHDGPVISMKRNPFFPWLFVSIGRNVFAVWKEDYNYSPIFWRRCQNDLTAVTWSESRPSVLFLTRIDGSLEAWDILARDDDACLNDVLGGGIVTQICEHRPEEPDKLLGIGDYNSSLRMVKLPRSFYHFTAQELEDMKSYILGEESRKKAIQVWEQQYYERNKEVIEAKRQAERDAHKEMERQEKEKVLQAVRKAKEEEEAKRNAAPPAHLTYTERMRQQWYELNLKRLMNILMTRKRVNEKQLQQETVLEKERLAYEAAKKESLAEVLARIDDEIAAVRLRIFPQEIPDLQRSDMIQTSVDAVLQQVESYEDNEMEINRILDDLEEFQQMDYADFLHRGEERRKNINKSLGGNTQRFYWYEMLRHEDLLGECNWGFEMYADLLQTMDIGSRPPSDIDLMMTKVVAPAEEIEAEADIEEED</sequence>
<keyword evidence="3" id="KW-0853">WD repeat</keyword>
<dbReference type="PANTHER" id="PTHR12442">
    <property type="entry name" value="DYNEIN INTERMEDIATE CHAIN"/>
    <property type="match status" value="1"/>
</dbReference>
<gene>
    <name evidence="8" type="primary">LOC101889824</name>
</gene>
<dbReference type="Proteomes" id="UP001652621">
    <property type="component" value="Unplaced"/>
</dbReference>
<keyword evidence="4" id="KW-0677">Repeat</keyword>
<dbReference type="RefSeq" id="XP_005186625.2">
    <property type="nucleotide sequence ID" value="XM_005186568.3"/>
</dbReference>
<dbReference type="InterPro" id="IPR001680">
    <property type="entry name" value="WD40_rpt"/>
</dbReference>
<evidence type="ECO:0000313" key="7">
    <source>
        <dbReference type="Proteomes" id="UP001652621"/>
    </source>
</evidence>
<dbReference type="VEuPathDB" id="VectorBase:MDOA001502"/>
<evidence type="ECO:0000256" key="4">
    <source>
        <dbReference type="ARBA" id="ARBA00022737"/>
    </source>
</evidence>
<dbReference type="InterPro" id="IPR015943">
    <property type="entry name" value="WD40/YVTN_repeat-like_dom_sf"/>
</dbReference>
<dbReference type="Gene3D" id="2.130.10.10">
    <property type="entry name" value="YVTN repeat-like/Quinoprotein amine dehydrogenase"/>
    <property type="match status" value="1"/>
</dbReference>
<keyword evidence="5" id="KW-0175">Coiled coil</keyword>
<proteinExistence type="predicted"/>
<dbReference type="InterPro" id="IPR036322">
    <property type="entry name" value="WD40_repeat_dom_sf"/>
</dbReference>
<dbReference type="SUPFAM" id="SSF50978">
    <property type="entry name" value="WD40 repeat-like"/>
    <property type="match status" value="1"/>
</dbReference>
<reference evidence="8" key="1">
    <citation type="submission" date="2025-08" db="UniProtKB">
        <authorList>
            <consortium name="RefSeq"/>
        </authorList>
    </citation>
    <scope>IDENTIFICATION</scope>
    <source>
        <strain evidence="8">Aabys</strain>
        <tissue evidence="8">Whole body</tissue>
    </source>
</reference>
<feature type="coiled-coil region" evidence="5">
    <location>
        <begin position="858"/>
        <end position="901"/>
    </location>
</feature>
<keyword evidence="7" id="KW-1185">Reference proteome</keyword>
<evidence type="ECO:0000256" key="3">
    <source>
        <dbReference type="ARBA" id="ARBA00022574"/>
    </source>
</evidence>
<dbReference type="OrthoDB" id="6619788at2759"/>
<evidence type="ECO:0000256" key="5">
    <source>
        <dbReference type="SAM" id="Coils"/>
    </source>
</evidence>
<organism evidence="7 8">
    <name type="scientific">Musca domestica</name>
    <name type="common">House fly</name>
    <dbReference type="NCBI Taxonomy" id="7370"/>
    <lineage>
        <taxon>Eukaryota</taxon>
        <taxon>Metazoa</taxon>
        <taxon>Ecdysozoa</taxon>
        <taxon>Arthropoda</taxon>
        <taxon>Hexapoda</taxon>
        <taxon>Insecta</taxon>
        <taxon>Pterygota</taxon>
        <taxon>Neoptera</taxon>
        <taxon>Endopterygota</taxon>
        <taxon>Diptera</taxon>
        <taxon>Brachycera</taxon>
        <taxon>Muscomorpha</taxon>
        <taxon>Muscoidea</taxon>
        <taxon>Muscidae</taxon>
        <taxon>Musca</taxon>
    </lineage>
</organism>
<accession>A0A9J7CY79</accession>
<dbReference type="PANTHER" id="PTHR12442:SF5">
    <property type="entry name" value="DYNEIN AXONEMAL INTERMEDIATE CHAIN 3"/>
    <property type="match status" value="1"/>
</dbReference>
<name>A0A9J7CY79_MUSDO</name>
<keyword evidence="2" id="KW-0963">Cytoplasm</keyword>
<evidence type="ECO:0000256" key="2">
    <source>
        <dbReference type="ARBA" id="ARBA00022490"/>
    </source>
</evidence>
<protein>
    <submittedName>
        <fullName evidence="8">Dynein axonemal intermediate chain 3</fullName>
    </submittedName>
</protein>
<evidence type="ECO:0000256" key="1">
    <source>
        <dbReference type="ARBA" id="ARBA00004496"/>
    </source>
</evidence>
<evidence type="ECO:0000313" key="8">
    <source>
        <dbReference type="RefSeq" id="XP_005186625.2"/>
    </source>
</evidence>
<comment type="subcellular location">
    <subcellularLocation>
        <location evidence="1">Cytoplasm</location>
    </subcellularLocation>
</comment>
<feature type="region of interest" description="Disordered" evidence="6">
    <location>
        <begin position="294"/>
        <end position="323"/>
    </location>
</feature>
<dbReference type="eggNOG" id="KOG1587">
    <property type="taxonomic scope" value="Eukaryota"/>
</dbReference>
<dbReference type="STRING" id="7370.A0A1I8M5P3"/>
<dbReference type="SMART" id="SM00320">
    <property type="entry name" value="WD40"/>
    <property type="match status" value="3"/>
</dbReference>
<dbReference type="VEuPathDB" id="VectorBase:MDOMA2_015702"/>
<dbReference type="GeneID" id="101889824"/>